<reference evidence="2 3" key="1">
    <citation type="journal article" date="2013" name="Curr. Biol.">
        <title>The Genome of the Foraminiferan Reticulomyxa filosa.</title>
        <authorList>
            <person name="Glockner G."/>
            <person name="Hulsmann N."/>
            <person name="Schleicher M."/>
            <person name="Noegel A.A."/>
            <person name="Eichinger L."/>
            <person name="Gallinger C."/>
            <person name="Pawlowski J."/>
            <person name="Sierra R."/>
            <person name="Euteneuer U."/>
            <person name="Pillet L."/>
            <person name="Moustafa A."/>
            <person name="Platzer M."/>
            <person name="Groth M."/>
            <person name="Szafranski K."/>
            <person name="Schliwa M."/>
        </authorList>
    </citation>
    <scope>NUCLEOTIDE SEQUENCE [LARGE SCALE GENOMIC DNA]</scope>
</reference>
<feature type="transmembrane region" description="Helical" evidence="1">
    <location>
        <begin position="83"/>
        <end position="101"/>
    </location>
</feature>
<dbReference type="Proteomes" id="UP000023152">
    <property type="component" value="Unassembled WGS sequence"/>
</dbReference>
<gene>
    <name evidence="2" type="ORF">RFI_00205</name>
</gene>
<name>X6PFI6_RETFI</name>
<comment type="caution">
    <text evidence="2">The sequence shown here is derived from an EMBL/GenBank/DDBJ whole genome shotgun (WGS) entry which is preliminary data.</text>
</comment>
<protein>
    <submittedName>
        <fullName evidence="2">Uncharacterized protein</fullName>
    </submittedName>
</protein>
<dbReference type="AlphaFoldDB" id="X6PFI6"/>
<accession>X6PFI6</accession>
<sequence>MTVWVEMLTRESFEDFMSRCDILIAFGRYSKDGLSVINGCCSEIVSISELEEMCENLKSVWSTNKNLLSVASFFLKKKKLTHLNDLFVCLIFFFFFLEISWCQTYNPHGARTLCHNGHVYVSFLSLYLQDGNSKNAFNGARKITKAKKPKITFIVNEEKQSESSSSDSNEKKPKIYLTFDDGDEEEEDSNFCWEDGTDFTMEKSSNKETRFFSEIRSDCIDSRNLDLAILYTSVSVDNENKDERKSQIDELCRDQFRDQFEMYPDYYRKQSLFNPKRKIFGVCFVVVCIFIHVQQQQQHAPPSLTLVDYISNEYNSKTTCVKYADFDKKKNWCDFFNKLDELERHKQMLVVVDNLRKPLKVCSFVDRVNQFIDEHDYCKMLLVMSSPLIDEFETEFKRSRNRHCYYRYTLQSISVEEVRRHLGRKLKYEVQIRNEYPDEFCEVLAKYPQLIRLFTEIPDSTTLFDGIHTLYISVNEKDQLSEIKNFSIIFFGYLFCSNLSRDCLLTFFSLWYFKHLSVSYQLSSDFHKKNYN</sequence>
<dbReference type="SUPFAM" id="SSF52540">
    <property type="entry name" value="P-loop containing nucleoside triphosphate hydrolases"/>
    <property type="match status" value="1"/>
</dbReference>
<keyword evidence="1" id="KW-0812">Transmembrane</keyword>
<organism evidence="2 3">
    <name type="scientific">Reticulomyxa filosa</name>
    <dbReference type="NCBI Taxonomy" id="46433"/>
    <lineage>
        <taxon>Eukaryota</taxon>
        <taxon>Sar</taxon>
        <taxon>Rhizaria</taxon>
        <taxon>Retaria</taxon>
        <taxon>Foraminifera</taxon>
        <taxon>Monothalamids</taxon>
        <taxon>Reticulomyxidae</taxon>
        <taxon>Reticulomyxa</taxon>
    </lineage>
</organism>
<keyword evidence="1" id="KW-0472">Membrane</keyword>
<evidence type="ECO:0000313" key="3">
    <source>
        <dbReference type="Proteomes" id="UP000023152"/>
    </source>
</evidence>
<keyword evidence="1" id="KW-1133">Transmembrane helix</keyword>
<evidence type="ECO:0000313" key="2">
    <source>
        <dbReference type="EMBL" id="ETO36858.1"/>
    </source>
</evidence>
<dbReference type="EMBL" id="ASPP01000207">
    <property type="protein sequence ID" value="ETO36858.1"/>
    <property type="molecule type" value="Genomic_DNA"/>
</dbReference>
<evidence type="ECO:0000256" key="1">
    <source>
        <dbReference type="SAM" id="Phobius"/>
    </source>
</evidence>
<dbReference type="InterPro" id="IPR027417">
    <property type="entry name" value="P-loop_NTPase"/>
</dbReference>
<keyword evidence="3" id="KW-1185">Reference proteome</keyword>
<proteinExistence type="predicted"/>